<dbReference type="Proteomes" id="UP001151532">
    <property type="component" value="Chromosome 5"/>
</dbReference>
<proteinExistence type="predicted"/>
<evidence type="ECO:0008006" key="5">
    <source>
        <dbReference type="Google" id="ProtNLM"/>
    </source>
</evidence>
<dbReference type="OrthoDB" id="846356at2759"/>
<feature type="chain" id="PRO_5040128200" description="Secreted protein" evidence="2">
    <location>
        <begin position="31"/>
        <end position="95"/>
    </location>
</feature>
<evidence type="ECO:0000256" key="1">
    <source>
        <dbReference type="SAM" id="MobiDB-lite"/>
    </source>
</evidence>
<dbReference type="AlphaFoldDB" id="A0A9Q1AJP6"/>
<comment type="caution">
    <text evidence="3">The sequence shown here is derived from an EMBL/GenBank/DDBJ whole genome shotgun (WGS) entry which is preliminary data.</text>
</comment>
<feature type="region of interest" description="Disordered" evidence="1">
    <location>
        <begin position="74"/>
        <end position="95"/>
    </location>
</feature>
<evidence type="ECO:0000313" key="3">
    <source>
        <dbReference type="EMBL" id="KAJ6773607.1"/>
    </source>
</evidence>
<keyword evidence="4" id="KW-1185">Reference proteome</keyword>
<evidence type="ECO:0000313" key="4">
    <source>
        <dbReference type="Proteomes" id="UP001151532"/>
    </source>
</evidence>
<dbReference type="EMBL" id="JAPFFK010000002">
    <property type="protein sequence ID" value="KAJ6773607.1"/>
    <property type="molecule type" value="Genomic_DNA"/>
</dbReference>
<gene>
    <name evidence="3" type="ORF">OIU79_017138</name>
</gene>
<feature type="signal peptide" evidence="2">
    <location>
        <begin position="1"/>
        <end position="30"/>
    </location>
</feature>
<name>A0A9Q1AJP6_SALPP</name>
<reference evidence="3" key="2">
    <citation type="journal article" date="2023" name="Int. J. Mol. Sci.">
        <title>De Novo Assembly and Annotation of 11 Diverse Shrub Willow (Salix) Genomes Reveals Novel Gene Organization in Sex-Linked Regions.</title>
        <authorList>
            <person name="Hyden B."/>
            <person name="Feng K."/>
            <person name="Yates T.B."/>
            <person name="Jawdy S."/>
            <person name="Cereghino C."/>
            <person name="Smart L.B."/>
            <person name="Muchero W."/>
        </authorList>
    </citation>
    <scope>NUCLEOTIDE SEQUENCE</scope>
    <source>
        <tissue evidence="3">Shoot tip</tissue>
    </source>
</reference>
<accession>A0A9Q1AJP6</accession>
<organism evidence="3 4">
    <name type="scientific">Salix purpurea</name>
    <name type="common">Purple osier willow</name>
    <dbReference type="NCBI Taxonomy" id="77065"/>
    <lineage>
        <taxon>Eukaryota</taxon>
        <taxon>Viridiplantae</taxon>
        <taxon>Streptophyta</taxon>
        <taxon>Embryophyta</taxon>
        <taxon>Tracheophyta</taxon>
        <taxon>Spermatophyta</taxon>
        <taxon>Magnoliopsida</taxon>
        <taxon>eudicotyledons</taxon>
        <taxon>Gunneridae</taxon>
        <taxon>Pentapetalae</taxon>
        <taxon>rosids</taxon>
        <taxon>fabids</taxon>
        <taxon>Malpighiales</taxon>
        <taxon>Salicaceae</taxon>
        <taxon>Saliceae</taxon>
        <taxon>Salix</taxon>
    </lineage>
</organism>
<protein>
    <recommendedName>
        <fullName evidence="5">Secreted protein</fullName>
    </recommendedName>
</protein>
<reference evidence="3" key="1">
    <citation type="submission" date="2022-11" db="EMBL/GenBank/DDBJ databases">
        <authorList>
            <person name="Hyden B.L."/>
            <person name="Feng K."/>
            <person name="Yates T."/>
            <person name="Jawdy S."/>
            <person name="Smart L.B."/>
            <person name="Muchero W."/>
        </authorList>
    </citation>
    <scope>NUCLEOTIDE SEQUENCE</scope>
    <source>
        <tissue evidence="3">Shoot tip</tissue>
    </source>
</reference>
<keyword evidence="2" id="KW-0732">Signal</keyword>
<sequence length="95" mass="10208">MTTLNGRSGVHISCMMVMVMMALMAMIATASPSAWAPAQVSSSASLFSRPFDDHHREGVGQHAEIHPPDMVEDYSIWDPAPRSGGGDYAPIPHAE</sequence>
<evidence type="ECO:0000256" key="2">
    <source>
        <dbReference type="SAM" id="SignalP"/>
    </source>
</evidence>